<dbReference type="RefSeq" id="WP_263711438.1">
    <property type="nucleotide sequence ID" value="NZ_JAOWKX010000002.1"/>
</dbReference>
<protein>
    <recommendedName>
        <fullName evidence="7">5-hydroxyisourate hydrolase</fullName>
        <shortName evidence="7">HIU hydrolase</shortName>
        <shortName evidence="7">HIUHase</shortName>
        <ecNumber evidence="7">3.5.2.17</ecNumber>
    </recommendedName>
</protein>
<evidence type="ECO:0000313" key="9">
    <source>
        <dbReference type="EMBL" id="MCV2884232.1"/>
    </source>
</evidence>
<reference evidence="9 10" key="1">
    <citation type="submission" date="2022-10" db="EMBL/GenBank/DDBJ databases">
        <title>Aestuariibacter sp. AA17 isolated from Montipora capitata coral fragment.</title>
        <authorList>
            <person name="Emsley S.A."/>
            <person name="Pfannmuller K.M."/>
            <person name="Loughran R.M."/>
            <person name="Shlafstein M."/>
            <person name="Papke E."/>
            <person name="Saw J.H."/>
            <person name="Ushijima B."/>
            <person name="Videau P."/>
        </authorList>
    </citation>
    <scope>NUCLEOTIDE SEQUENCE [LARGE SCALE GENOMIC DNA]</scope>
    <source>
        <strain evidence="9 10">AA17</strain>
    </source>
</reference>
<proteinExistence type="inferred from homology"/>
<evidence type="ECO:0000259" key="8">
    <source>
        <dbReference type="Pfam" id="PF00576"/>
    </source>
</evidence>
<sequence>MTTLSSHILDTTTGLPVEGITVQVFSFDNQRFDTQTNADGRCSDWVGELSAGTYQIRFHVGEYLIQTHGKAFYPHIDITFIVNDEKHLHVPLLISPFGFSSYRGS</sequence>
<dbReference type="EC" id="3.5.2.17" evidence="7"/>
<organism evidence="9 10">
    <name type="scientific">Fluctibacter corallii</name>
    <dbReference type="NCBI Taxonomy" id="2984329"/>
    <lineage>
        <taxon>Bacteria</taxon>
        <taxon>Pseudomonadati</taxon>
        <taxon>Pseudomonadota</taxon>
        <taxon>Gammaproteobacteria</taxon>
        <taxon>Alteromonadales</taxon>
        <taxon>Alteromonadaceae</taxon>
        <taxon>Fluctibacter</taxon>
    </lineage>
</organism>
<dbReference type="Proteomes" id="UP001652504">
    <property type="component" value="Unassembled WGS sequence"/>
</dbReference>
<evidence type="ECO:0000256" key="5">
    <source>
        <dbReference type="ARBA" id="ARBA00022631"/>
    </source>
</evidence>
<feature type="domain" description="Transthyretin/hydroxyisourate hydrolase" evidence="8">
    <location>
        <begin position="4"/>
        <end position="104"/>
    </location>
</feature>
<keyword evidence="10" id="KW-1185">Reference proteome</keyword>
<dbReference type="InterPro" id="IPR036817">
    <property type="entry name" value="Transthyretin/HIU_hydrolase_sf"/>
</dbReference>
<dbReference type="SUPFAM" id="SSF49472">
    <property type="entry name" value="Transthyretin (synonym: prealbumin)"/>
    <property type="match status" value="1"/>
</dbReference>
<keyword evidence="5 7" id="KW-0659">Purine metabolism</keyword>
<evidence type="ECO:0000256" key="6">
    <source>
        <dbReference type="ARBA" id="ARBA00022801"/>
    </source>
</evidence>
<dbReference type="NCBIfam" id="TIGR02962">
    <property type="entry name" value="hdxy_isourate"/>
    <property type="match status" value="1"/>
</dbReference>
<comment type="similarity">
    <text evidence="3 7">Belongs to the transthyretin family. 5-hydroxyisourate hydrolase subfamily.</text>
</comment>
<gene>
    <name evidence="9" type="primary">uraH</name>
    <name evidence="9" type="ORF">OE749_05955</name>
</gene>
<dbReference type="GO" id="GO:0033971">
    <property type="term" value="F:hydroxyisourate hydrolase activity"/>
    <property type="evidence" value="ECO:0007669"/>
    <property type="project" value="UniProtKB-EC"/>
</dbReference>
<comment type="caution">
    <text evidence="9">The sequence shown here is derived from an EMBL/GenBank/DDBJ whole genome shotgun (WGS) entry which is preliminary data.</text>
</comment>
<evidence type="ECO:0000313" key="10">
    <source>
        <dbReference type="Proteomes" id="UP001652504"/>
    </source>
</evidence>
<accession>A0ABT3A6C1</accession>
<comment type="function">
    <text evidence="2">Catalyzes the hydrolysis of 5-hydroxyisourate (HIU) to 2-oxo-4-hydroxy-4-carboxy-5-ureidoimidazoline (OHCU).</text>
</comment>
<evidence type="ECO:0000256" key="1">
    <source>
        <dbReference type="ARBA" id="ARBA00001043"/>
    </source>
</evidence>
<dbReference type="Gene3D" id="2.60.40.180">
    <property type="entry name" value="Transthyretin/hydroxyisourate hydrolase domain"/>
    <property type="match status" value="1"/>
</dbReference>
<comment type="catalytic activity">
    <reaction evidence="1 7">
        <text>5-hydroxyisourate + H2O = 5-hydroxy-2-oxo-4-ureido-2,5-dihydro-1H-imidazole-5-carboxylate + H(+)</text>
        <dbReference type="Rhea" id="RHEA:23736"/>
        <dbReference type="ChEBI" id="CHEBI:15377"/>
        <dbReference type="ChEBI" id="CHEBI:15378"/>
        <dbReference type="ChEBI" id="CHEBI:18072"/>
        <dbReference type="ChEBI" id="CHEBI:58639"/>
        <dbReference type="EC" id="3.5.2.17"/>
    </reaction>
</comment>
<dbReference type="InterPro" id="IPR014306">
    <property type="entry name" value="Hydroxyisourate_hydrolase"/>
</dbReference>
<keyword evidence="6 7" id="KW-0378">Hydrolase</keyword>
<evidence type="ECO:0000256" key="7">
    <source>
        <dbReference type="RuleBase" id="RU361270"/>
    </source>
</evidence>
<evidence type="ECO:0000256" key="3">
    <source>
        <dbReference type="ARBA" id="ARBA00009850"/>
    </source>
</evidence>
<dbReference type="InterPro" id="IPR023416">
    <property type="entry name" value="Transthyretin/HIU_hydrolase_d"/>
</dbReference>
<dbReference type="PANTHER" id="PTHR10395:SF7">
    <property type="entry name" value="5-HYDROXYISOURATE HYDROLASE"/>
    <property type="match status" value="1"/>
</dbReference>
<dbReference type="Pfam" id="PF00576">
    <property type="entry name" value="Transthyretin"/>
    <property type="match status" value="1"/>
</dbReference>
<name>A0ABT3A6C1_9ALTE</name>
<dbReference type="EMBL" id="JAOWKX010000002">
    <property type="protein sequence ID" value="MCV2884232.1"/>
    <property type="molecule type" value="Genomic_DNA"/>
</dbReference>
<comment type="subunit">
    <text evidence="4 7">Homotetramer.</text>
</comment>
<evidence type="ECO:0000256" key="4">
    <source>
        <dbReference type="ARBA" id="ARBA00011881"/>
    </source>
</evidence>
<dbReference type="PANTHER" id="PTHR10395">
    <property type="entry name" value="URICASE AND TRANSTHYRETIN-RELATED"/>
    <property type="match status" value="1"/>
</dbReference>
<evidence type="ECO:0000256" key="2">
    <source>
        <dbReference type="ARBA" id="ARBA00002704"/>
    </source>
</evidence>
<dbReference type="CDD" id="cd05822">
    <property type="entry name" value="TLP_HIUase"/>
    <property type="match status" value="1"/>
</dbReference>